<dbReference type="Proteomes" id="UP000094296">
    <property type="component" value="Unassembled WGS sequence"/>
</dbReference>
<dbReference type="EMBL" id="MIJE01000002">
    <property type="protein sequence ID" value="OEF97995.1"/>
    <property type="molecule type" value="Genomic_DNA"/>
</dbReference>
<dbReference type="InterPro" id="IPR014776">
    <property type="entry name" value="4pyrrole_Mease_sub2"/>
</dbReference>
<evidence type="ECO:0000256" key="4">
    <source>
        <dbReference type="ARBA" id="ARBA00022603"/>
    </source>
</evidence>
<dbReference type="InterPro" id="IPR012382">
    <property type="entry name" value="CobI/CbiL"/>
</dbReference>
<comment type="caution">
    <text evidence="9">The sequence shown here is derived from an EMBL/GenBank/DDBJ whole genome shotgun (WGS) entry which is preliminary data.</text>
</comment>
<keyword evidence="10" id="KW-1185">Reference proteome</keyword>
<dbReference type="PANTHER" id="PTHR43467">
    <property type="entry name" value="COBALT-PRECORRIN-2 C(20)-METHYLTRANSFERASE"/>
    <property type="match status" value="1"/>
</dbReference>
<dbReference type="GO" id="GO:0032259">
    <property type="term" value="P:methylation"/>
    <property type="evidence" value="ECO:0007669"/>
    <property type="project" value="UniProtKB-KW"/>
</dbReference>
<dbReference type="PANTHER" id="PTHR43467:SF2">
    <property type="entry name" value="COBALT-PRECORRIN-2 C(20)-METHYLTRANSFERASE"/>
    <property type="match status" value="1"/>
</dbReference>
<protein>
    <submittedName>
        <fullName evidence="9">Precorrin-2 C(20)-methyltransferase</fullName>
    </submittedName>
</protein>
<dbReference type="OrthoDB" id="9804789at2"/>
<dbReference type="InterPro" id="IPR006364">
    <property type="entry name" value="CobI/CbiL/CobIJ_dom"/>
</dbReference>
<dbReference type="GO" id="GO:0030788">
    <property type="term" value="F:precorrin-2 C20-methyltransferase activity"/>
    <property type="evidence" value="ECO:0007669"/>
    <property type="project" value="InterPro"/>
</dbReference>
<evidence type="ECO:0000256" key="2">
    <source>
        <dbReference type="ARBA" id="ARBA00005879"/>
    </source>
</evidence>
<feature type="domain" description="Tetrapyrrole methylase" evidence="8">
    <location>
        <begin position="4"/>
        <end position="210"/>
    </location>
</feature>
<name>A0A1E5G4H5_9FIRM</name>
<dbReference type="Gene3D" id="3.40.1010.10">
    <property type="entry name" value="Cobalt-precorrin-4 Transmethylase, Domain 1"/>
    <property type="match status" value="1"/>
</dbReference>
<dbReference type="STRING" id="766136.BHF68_13095"/>
<dbReference type="GO" id="GO:0009236">
    <property type="term" value="P:cobalamin biosynthetic process"/>
    <property type="evidence" value="ECO:0007669"/>
    <property type="project" value="UniProtKB-UniRule"/>
</dbReference>
<keyword evidence="5 9" id="KW-0808">Transferase</keyword>
<evidence type="ECO:0000256" key="6">
    <source>
        <dbReference type="ARBA" id="ARBA00022691"/>
    </source>
</evidence>
<evidence type="ECO:0000256" key="5">
    <source>
        <dbReference type="ARBA" id="ARBA00022679"/>
    </source>
</evidence>
<evidence type="ECO:0000256" key="1">
    <source>
        <dbReference type="ARBA" id="ARBA00004953"/>
    </source>
</evidence>
<dbReference type="InterPro" id="IPR000878">
    <property type="entry name" value="4pyrrol_Mease"/>
</dbReference>
<organism evidence="9 10">
    <name type="scientific">Desulfuribacillus alkaliarsenatis</name>
    <dbReference type="NCBI Taxonomy" id="766136"/>
    <lineage>
        <taxon>Bacteria</taxon>
        <taxon>Bacillati</taxon>
        <taxon>Bacillota</taxon>
        <taxon>Desulfuribacillia</taxon>
        <taxon>Desulfuribacillales</taxon>
        <taxon>Desulfuribacillaceae</taxon>
        <taxon>Desulfuribacillus</taxon>
    </lineage>
</organism>
<reference evidence="9 10" key="1">
    <citation type="submission" date="2016-09" db="EMBL/GenBank/DDBJ databases">
        <title>Draft genome sequence for the type strain of Desulfuribacillus alkaliarsenatis AHT28, an obligately anaerobic, sulfidogenic bacterium isolated from Russian soda lake sediments.</title>
        <authorList>
            <person name="Abin C.A."/>
            <person name="Hollibaugh J.T."/>
        </authorList>
    </citation>
    <scope>NUCLEOTIDE SEQUENCE [LARGE SCALE GENOMIC DNA]</scope>
    <source>
        <strain evidence="9 10">AHT28</strain>
    </source>
</reference>
<evidence type="ECO:0000313" key="9">
    <source>
        <dbReference type="EMBL" id="OEF97995.1"/>
    </source>
</evidence>
<dbReference type="AlphaFoldDB" id="A0A1E5G4H5"/>
<comment type="pathway">
    <text evidence="1">Cofactor biosynthesis; adenosylcobalamin biosynthesis.</text>
</comment>
<dbReference type="CDD" id="cd11645">
    <property type="entry name" value="Precorrin_2_C20_MT"/>
    <property type="match status" value="1"/>
</dbReference>
<dbReference type="RefSeq" id="WP_069642392.1">
    <property type="nucleotide sequence ID" value="NZ_MIJE01000002.1"/>
</dbReference>
<dbReference type="Pfam" id="PF00590">
    <property type="entry name" value="TP_methylase"/>
    <property type="match status" value="1"/>
</dbReference>
<dbReference type="PIRSF" id="PIRSF036427">
    <property type="entry name" value="Precrrn-2_mtase"/>
    <property type="match status" value="1"/>
</dbReference>
<dbReference type="UniPathway" id="UPA00148"/>
<dbReference type="InterPro" id="IPR014777">
    <property type="entry name" value="4pyrrole_Mease_sub1"/>
</dbReference>
<evidence type="ECO:0000256" key="3">
    <source>
        <dbReference type="ARBA" id="ARBA00022573"/>
    </source>
</evidence>
<proteinExistence type="inferred from homology"/>
<dbReference type="NCBIfam" id="TIGR01467">
    <property type="entry name" value="cobI_cbiL"/>
    <property type="match status" value="1"/>
</dbReference>
<gene>
    <name evidence="9" type="ORF">BHF68_13095</name>
</gene>
<keyword evidence="6" id="KW-0949">S-adenosyl-L-methionine</keyword>
<evidence type="ECO:0000259" key="8">
    <source>
        <dbReference type="Pfam" id="PF00590"/>
    </source>
</evidence>
<dbReference type="Gene3D" id="3.30.950.10">
    <property type="entry name" value="Methyltransferase, Cobalt-precorrin-4 Transmethylase, Domain 2"/>
    <property type="match status" value="1"/>
</dbReference>
<sequence>MNGKLYGIGVGPGDPELLTLKAKRILEQVEVLLVPKSKMEKRSIALEIAKGAVDKDWQQVDLHMPMTADKAELIKSWQQAAKQIANILQEGKDAAFVTLGDPSLYSTFTYVMKHIKALAPEALIEIVPGISSINLMAATYQVPLAESEESVVIIPALKDKESLEQTINQFDNVVLLKAGNQIQKLSDILAELGQEKDFYYASRCGFADSYYTEDITELLDRKLDYLSTIIIKKKK</sequence>
<evidence type="ECO:0000256" key="7">
    <source>
        <dbReference type="PIRNR" id="PIRNR036427"/>
    </source>
</evidence>
<keyword evidence="3" id="KW-0169">Cobalamin biosynthesis</keyword>
<dbReference type="InterPro" id="IPR035996">
    <property type="entry name" value="4pyrrol_Methylase_sf"/>
</dbReference>
<evidence type="ECO:0000313" key="10">
    <source>
        <dbReference type="Proteomes" id="UP000094296"/>
    </source>
</evidence>
<comment type="similarity">
    <text evidence="2 7">Belongs to the precorrin methyltransferase family.</text>
</comment>
<dbReference type="SUPFAM" id="SSF53790">
    <property type="entry name" value="Tetrapyrrole methylase"/>
    <property type="match status" value="1"/>
</dbReference>
<keyword evidence="4 9" id="KW-0489">Methyltransferase</keyword>
<accession>A0A1E5G4H5</accession>